<organism evidence="2 3">
    <name type="scientific">Pukyongiella litopenaei</name>
    <dbReference type="NCBI Taxonomy" id="2605946"/>
    <lineage>
        <taxon>Bacteria</taxon>
        <taxon>Pseudomonadati</taxon>
        <taxon>Pseudomonadota</taxon>
        <taxon>Alphaproteobacteria</taxon>
        <taxon>Rhodobacterales</taxon>
        <taxon>Paracoccaceae</taxon>
        <taxon>Pukyongiella</taxon>
    </lineage>
</organism>
<feature type="compositionally biased region" description="Pro residues" evidence="1">
    <location>
        <begin position="129"/>
        <end position="146"/>
    </location>
</feature>
<dbReference type="EMBL" id="CP027665">
    <property type="protein sequence ID" value="AVO36349.1"/>
    <property type="molecule type" value="Genomic_DNA"/>
</dbReference>
<evidence type="ECO:0000313" key="2">
    <source>
        <dbReference type="EMBL" id="AVO36349.1"/>
    </source>
</evidence>
<proteinExistence type="predicted"/>
<protein>
    <recommendedName>
        <fullName evidence="4">Phage-related protein</fullName>
    </recommendedName>
</protein>
<dbReference type="KEGG" id="thas:C6Y53_00565"/>
<dbReference type="Proteomes" id="UP000237655">
    <property type="component" value="Chromosome"/>
</dbReference>
<gene>
    <name evidence="2" type="ORF">C6Y53_00565</name>
</gene>
<feature type="region of interest" description="Disordered" evidence="1">
    <location>
        <begin position="128"/>
        <end position="150"/>
    </location>
</feature>
<evidence type="ECO:0008006" key="4">
    <source>
        <dbReference type="Google" id="ProtNLM"/>
    </source>
</evidence>
<sequence length="1141" mass="117667">MANLLLQLEIGTDGASFNASLGGEIGKLAEIARLAANLRDNPDGLAQFLAALAAVAGPALPDGGDVQAGLGRARAAIPQITGGAAPDALADLSRFATLVTEQLVPLMARTLKAARAIEDIAKAQFTCPGAPPDPLIPPGSEPPPPSGASRATVALDRATDISARIDQLPSPLTPATLIDFLASVTLDPARADFLPIAVPLLDDMLMPVQTLGRWSLATPAEIGTELAATLTTLRNRLQAATAGTIAARTAPALALLTPLRVTDLSGFAAGYDAAATAMAEALEAGDPATAATQAATLDGHVATFEGIRTLQAADFTPLVPTATGRQAGLAGLAADLHDRLLHLAAQLEPIDPGTFFRAFDMPAPADAAARQALLDQLTPITDFMEDLGEKLDLSAIEGGVGTVAAEAQSIADDISGALATVAQETRAAFAEVETAIAALPLDALATEIRTGITQIGNSIETELRAAFAPLRDALATAVQAVADAIGTLDPQTIADAVTDAVAQITAILQDPAILSAAQDIRSTLDQAAEAAGNLSFAPVTDEVIKLIEQMEAGLRALDDTELNDALIGMLDAALSVLPPDLRPATQPLIDELGVKIEQGPVDLLAQIREKPREVVNRIRAFDPGTLITQQLAPPFAEARDALQGVRPSALLSPLDAALAAEKVRLKQIAAPSRALAPVSDAFDALLTEFDRLSPDTLLAPIEAAIEQAIQDVIDAAPIDEVFDQIDDVFDTIQAVLDTVNAIQQALAKSATALTALQNPDAAIDAWRDAALAKIDTVPNGAALDTLLAEITAAIDAARGPDLLAAHDAAVAPLLTALDGLDPEAALSRMVALRQRLLPLMRALPAGPERTAIENVLNRFDPLDPAHTGGLRAAAVLHEALRDARAALDTMAADVADALHGPDGLLTDLRNGAATAGLLRGAVEAEIEKALVPVRYIIAQLGAAAVPVGAVADGFADLSTRLTGAVGNILTGPASLQSITDAVQQVVDTIRNIDLAFLRDALEGVFQAVRAEVEAAGPGPLIVTLDREFGDIIDALDLSLILPQAEIEALDQTVADLIATLQGFDPATLIGDAVQQSYEADVLPLVEALDITPIFDALIEALRGLEDELEKEMDRINTAYGALLAARPGGGGGSVSLSVSVG</sequence>
<reference evidence="3" key="1">
    <citation type="submission" date="2018-03" db="EMBL/GenBank/DDBJ databases">
        <title>Genomic analysis of the strain SH-1 isolated from shrimp intestine.</title>
        <authorList>
            <person name="Kim Y.-S."/>
            <person name="Kim S.-E."/>
            <person name="Kim K.-H."/>
        </authorList>
    </citation>
    <scope>NUCLEOTIDE SEQUENCE [LARGE SCALE GENOMIC DNA]</scope>
    <source>
        <strain evidence="3">SH-1</strain>
    </source>
</reference>
<evidence type="ECO:0000313" key="3">
    <source>
        <dbReference type="Proteomes" id="UP000237655"/>
    </source>
</evidence>
<name>A0A2S0MKE5_9RHOB</name>
<evidence type="ECO:0000256" key="1">
    <source>
        <dbReference type="SAM" id="MobiDB-lite"/>
    </source>
</evidence>
<keyword evidence="3" id="KW-1185">Reference proteome</keyword>
<dbReference type="RefSeq" id="WP_106470664.1">
    <property type="nucleotide sequence ID" value="NZ_CP027665.1"/>
</dbReference>
<dbReference type="AlphaFoldDB" id="A0A2S0MKE5"/>
<accession>A0A2S0MKE5</accession>